<keyword evidence="6" id="KW-0472">Membrane</keyword>
<dbReference type="EMBL" id="LWDP01000010">
    <property type="protein sequence ID" value="ORD94738.1"/>
    <property type="molecule type" value="Genomic_DNA"/>
</dbReference>
<proteinExistence type="inferred from homology"/>
<dbReference type="VEuPathDB" id="MicrosporidiaDB:ECANGB1_55"/>
<accession>A0A1Y1S960</accession>
<dbReference type="SUPFAM" id="SSF50199">
    <property type="entry name" value="Staphylococcal nuclease"/>
    <property type="match status" value="1"/>
</dbReference>
<dbReference type="Proteomes" id="UP000192639">
    <property type="component" value="Unassembled WGS sequence"/>
</dbReference>
<dbReference type="Gene3D" id="2.40.50.90">
    <property type="match status" value="1"/>
</dbReference>
<evidence type="ECO:0000313" key="8">
    <source>
        <dbReference type="EMBL" id="ORD94738.1"/>
    </source>
</evidence>
<feature type="domain" description="TNase-like" evidence="7">
    <location>
        <begin position="42"/>
        <end position="195"/>
    </location>
</feature>
<dbReference type="PROSITE" id="PS50830">
    <property type="entry name" value="TNASE_3"/>
    <property type="match status" value="1"/>
</dbReference>
<organism evidence="8 9">
    <name type="scientific">Enterospora canceri</name>
    <dbReference type="NCBI Taxonomy" id="1081671"/>
    <lineage>
        <taxon>Eukaryota</taxon>
        <taxon>Fungi</taxon>
        <taxon>Fungi incertae sedis</taxon>
        <taxon>Microsporidia</taxon>
        <taxon>Enterocytozoonidae</taxon>
        <taxon>Enterospora</taxon>
    </lineage>
</organism>
<evidence type="ECO:0000256" key="6">
    <source>
        <dbReference type="SAM" id="Phobius"/>
    </source>
</evidence>
<dbReference type="InterPro" id="IPR035437">
    <property type="entry name" value="SNase_OB-fold_sf"/>
</dbReference>
<keyword evidence="4" id="KW-0378">Hydrolase</keyword>
<dbReference type="PANTHER" id="PTHR12302">
    <property type="entry name" value="EBNA2 BINDING PROTEIN P100"/>
    <property type="match status" value="1"/>
</dbReference>
<keyword evidence="3" id="KW-0255">Endonuclease</keyword>
<evidence type="ECO:0000256" key="2">
    <source>
        <dbReference type="ARBA" id="ARBA00022722"/>
    </source>
</evidence>
<dbReference type="PANTHER" id="PTHR12302:SF3">
    <property type="entry name" value="SERINE_THREONINE-PROTEIN KINASE 31"/>
    <property type="match status" value="1"/>
</dbReference>
<name>A0A1Y1S960_9MICR</name>
<protein>
    <submittedName>
        <fullName evidence="8">LCL3</fullName>
    </submittedName>
</protein>
<dbReference type="GO" id="GO:0016787">
    <property type="term" value="F:hydrolase activity"/>
    <property type="evidence" value="ECO:0007669"/>
    <property type="project" value="UniProtKB-KW"/>
</dbReference>
<keyword evidence="9" id="KW-1185">Reference proteome</keyword>
<keyword evidence="6" id="KW-0812">Transmembrane</keyword>
<evidence type="ECO:0000256" key="5">
    <source>
        <dbReference type="ARBA" id="ARBA00022837"/>
    </source>
</evidence>
<keyword evidence="2" id="KW-0540">Nuclease</keyword>
<sequence>MVNWNLVFFYASLIGSILVLLYLCYRFFYKRYTVESNIPNGASFSVRVTRVGDGDGFKAIHKPMLRSTRIFGKQGVVKKELPTLSFRLAGIDAPEIRAFGKPEQPHARESKVFLSYLVLYKKIKVKVVGHDHYGRLIVVAYVGTWLFRKCVNLMLVETGMACVYVGANAMYGGYKETMLSMQKHAQRRRLGMWTNRNAITPMEHKKMYRKI</sequence>
<dbReference type="InterPro" id="IPR016071">
    <property type="entry name" value="Staphylococal_nuclease_OB-fold"/>
</dbReference>
<gene>
    <name evidence="8" type="primary">LCL3</name>
    <name evidence="8" type="ORF">ECANGB1_55</name>
</gene>
<dbReference type="OrthoDB" id="430293at2759"/>
<keyword evidence="6" id="KW-1133">Transmembrane helix</keyword>
<evidence type="ECO:0000256" key="1">
    <source>
        <dbReference type="ARBA" id="ARBA00005435"/>
    </source>
</evidence>
<comment type="caution">
    <text evidence="8">The sequence shown here is derived from an EMBL/GenBank/DDBJ whole genome shotgun (WGS) entry which is preliminary data.</text>
</comment>
<evidence type="ECO:0000313" key="9">
    <source>
        <dbReference type="Proteomes" id="UP000192639"/>
    </source>
</evidence>
<dbReference type="GO" id="GO:0004519">
    <property type="term" value="F:endonuclease activity"/>
    <property type="evidence" value="ECO:0007669"/>
    <property type="project" value="UniProtKB-KW"/>
</dbReference>
<dbReference type="GO" id="GO:0005737">
    <property type="term" value="C:cytoplasm"/>
    <property type="evidence" value="ECO:0007669"/>
    <property type="project" value="TreeGrafter"/>
</dbReference>
<dbReference type="AlphaFoldDB" id="A0A1Y1S960"/>
<dbReference type="SMART" id="SM00318">
    <property type="entry name" value="SNc"/>
    <property type="match status" value="1"/>
</dbReference>
<comment type="similarity">
    <text evidence="1">Belongs to the LCL3 family.</text>
</comment>
<evidence type="ECO:0000256" key="3">
    <source>
        <dbReference type="ARBA" id="ARBA00022759"/>
    </source>
</evidence>
<reference evidence="8 9" key="1">
    <citation type="journal article" date="2017" name="Environ. Microbiol.">
        <title>Decay of the glycolytic pathway and adaptation to intranuclear parasitism within Enterocytozoonidae microsporidia.</title>
        <authorList>
            <person name="Wiredu Boakye D."/>
            <person name="Jaroenlak P."/>
            <person name="Prachumwat A."/>
            <person name="Williams T.A."/>
            <person name="Bateman K.S."/>
            <person name="Itsathitphaisarn O."/>
            <person name="Sritunyalucksana K."/>
            <person name="Paszkiewicz K.H."/>
            <person name="Moore K.A."/>
            <person name="Stentiford G.D."/>
            <person name="Williams B.A."/>
        </authorList>
    </citation>
    <scope>NUCLEOTIDE SEQUENCE [LARGE SCALE GENOMIC DNA]</scope>
    <source>
        <strain evidence="8 9">GB1</strain>
    </source>
</reference>
<evidence type="ECO:0000256" key="4">
    <source>
        <dbReference type="ARBA" id="ARBA00022801"/>
    </source>
</evidence>
<evidence type="ECO:0000259" key="7">
    <source>
        <dbReference type="PROSITE" id="PS50830"/>
    </source>
</evidence>
<feature type="transmembrane region" description="Helical" evidence="6">
    <location>
        <begin position="6"/>
        <end position="25"/>
    </location>
</feature>
<keyword evidence="5" id="KW-0106">Calcium</keyword>
<dbReference type="Pfam" id="PF00565">
    <property type="entry name" value="SNase"/>
    <property type="match status" value="1"/>
</dbReference>